<evidence type="ECO:0000313" key="13">
    <source>
        <dbReference type="EMBL" id="ENZ34031.1"/>
    </source>
</evidence>
<dbReference type="GO" id="GO:0016887">
    <property type="term" value="F:ATP hydrolysis activity"/>
    <property type="evidence" value="ECO:0007669"/>
    <property type="project" value="InterPro"/>
</dbReference>
<keyword evidence="3" id="KW-1003">Cell membrane</keyword>
<protein>
    <submittedName>
        <fullName evidence="13">ABC transporter ATP-binding protein/permease</fullName>
    </submittedName>
</protein>
<dbReference type="PROSITE" id="PS50893">
    <property type="entry name" value="ABC_TRANSPORTER_2"/>
    <property type="match status" value="1"/>
</dbReference>
<feature type="transmembrane region" description="Helical" evidence="10">
    <location>
        <begin position="157"/>
        <end position="181"/>
    </location>
</feature>
<dbReference type="GO" id="GO:0005886">
    <property type="term" value="C:plasma membrane"/>
    <property type="evidence" value="ECO:0007669"/>
    <property type="project" value="UniProtKB-SubCell"/>
</dbReference>
<dbReference type="Pfam" id="PF01469">
    <property type="entry name" value="Pentapeptide_2"/>
    <property type="match status" value="1"/>
</dbReference>
<feature type="transmembrane region" description="Helical" evidence="10">
    <location>
        <begin position="237"/>
        <end position="258"/>
    </location>
</feature>
<dbReference type="InterPro" id="IPR017871">
    <property type="entry name" value="ABC_transporter-like_CS"/>
</dbReference>
<evidence type="ECO:0000256" key="6">
    <source>
        <dbReference type="ARBA" id="ARBA00022840"/>
    </source>
</evidence>
<evidence type="ECO:0000256" key="4">
    <source>
        <dbReference type="ARBA" id="ARBA00022692"/>
    </source>
</evidence>
<dbReference type="InterPro" id="IPR003593">
    <property type="entry name" value="AAA+_ATPase"/>
</dbReference>
<dbReference type="InterPro" id="IPR027417">
    <property type="entry name" value="P-loop_NTPase"/>
</dbReference>
<dbReference type="FunFam" id="3.40.50.300:FF:000854">
    <property type="entry name" value="Multidrug ABC transporter ATP-binding protein"/>
    <property type="match status" value="1"/>
</dbReference>
<feature type="transmembrane region" description="Helical" evidence="10">
    <location>
        <begin position="133"/>
        <end position="151"/>
    </location>
</feature>
<keyword evidence="5" id="KW-0547">Nucleotide-binding</keyword>
<dbReference type="GO" id="GO:0005524">
    <property type="term" value="F:ATP binding"/>
    <property type="evidence" value="ECO:0007669"/>
    <property type="project" value="UniProtKB-KW"/>
</dbReference>
<organism evidence="13 14">
    <name type="scientific">Enterocloster bolteae 90B8</name>
    <dbReference type="NCBI Taxonomy" id="997897"/>
    <lineage>
        <taxon>Bacteria</taxon>
        <taxon>Bacillati</taxon>
        <taxon>Bacillota</taxon>
        <taxon>Clostridia</taxon>
        <taxon>Lachnospirales</taxon>
        <taxon>Lachnospiraceae</taxon>
        <taxon>Enterocloster</taxon>
    </lineage>
</organism>
<comment type="subcellular location">
    <subcellularLocation>
        <location evidence="1">Cell membrane</location>
        <topology evidence="1">Multi-pass membrane protein</topology>
    </subcellularLocation>
</comment>
<dbReference type="Pfam" id="PF00664">
    <property type="entry name" value="ABC_membrane"/>
    <property type="match status" value="1"/>
</dbReference>
<keyword evidence="2" id="KW-0813">Transport</keyword>
<dbReference type="InterPro" id="IPR002989">
    <property type="entry name" value="Mycobac_pentapep"/>
</dbReference>
<feature type="compositionally biased region" description="Low complexity" evidence="9">
    <location>
        <begin position="327"/>
        <end position="357"/>
    </location>
</feature>
<feature type="transmembrane region" description="Helical" evidence="10">
    <location>
        <begin position="52"/>
        <end position="73"/>
    </location>
</feature>
<accession>N9Z289</accession>
<dbReference type="InterPro" id="IPR003439">
    <property type="entry name" value="ABC_transporter-like_ATP-bd"/>
</dbReference>
<dbReference type="InterPro" id="IPR011527">
    <property type="entry name" value="ABC1_TM_dom"/>
</dbReference>
<dbReference type="SMART" id="SM00382">
    <property type="entry name" value="AAA"/>
    <property type="match status" value="1"/>
</dbReference>
<evidence type="ECO:0000256" key="7">
    <source>
        <dbReference type="ARBA" id="ARBA00022989"/>
    </source>
</evidence>
<dbReference type="PANTHER" id="PTHR43394:SF1">
    <property type="entry name" value="ATP-BINDING CASSETTE SUB-FAMILY B MEMBER 10, MITOCHONDRIAL"/>
    <property type="match status" value="1"/>
</dbReference>
<keyword evidence="7 10" id="KW-1133">Transmembrane helix</keyword>
<feature type="transmembrane region" description="Helical" evidence="10">
    <location>
        <begin position="20"/>
        <end position="40"/>
    </location>
</feature>
<dbReference type="EMBL" id="AGYG01000029">
    <property type="protein sequence ID" value="ENZ34031.1"/>
    <property type="molecule type" value="Genomic_DNA"/>
</dbReference>
<feature type="domain" description="ABC transmembrane type-1" evidence="12">
    <location>
        <begin position="16"/>
        <end position="298"/>
    </location>
</feature>
<dbReference type="CDD" id="cd18548">
    <property type="entry name" value="ABC_6TM_Tm287_like"/>
    <property type="match status" value="1"/>
</dbReference>
<evidence type="ECO:0000256" key="10">
    <source>
        <dbReference type="SAM" id="Phobius"/>
    </source>
</evidence>
<feature type="domain" description="ABC transporter" evidence="11">
    <location>
        <begin position="364"/>
        <end position="599"/>
    </location>
</feature>
<feature type="region of interest" description="Disordered" evidence="9">
    <location>
        <begin position="317"/>
        <end position="358"/>
    </location>
</feature>
<evidence type="ECO:0000256" key="2">
    <source>
        <dbReference type="ARBA" id="ARBA00022448"/>
    </source>
</evidence>
<keyword evidence="6 13" id="KW-0067">ATP-binding</keyword>
<dbReference type="PROSITE" id="PS00211">
    <property type="entry name" value="ABC_TRANSPORTER_1"/>
    <property type="match status" value="1"/>
</dbReference>
<dbReference type="SUPFAM" id="SSF52540">
    <property type="entry name" value="P-loop containing nucleoside triphosphate hydrolases"/>
    <property type="match status" value="1"/>
</dbReference>
<dbReference type="Gene3D" id="3.40.50.300">
    <property type="entry name" value="P-loop containing nucleotide triphosphate hydrolases"/>
    <property type="match status" value="1"/>
</dbReference>
<dbReference type="Gene3D" id="1.20.1560.10">
    <property type="entry name" value="ABC transporter type 1, transmembrane domain"/>
    <property type="match status" value="1"/>
</dbReference>
<gene>
    <name evidence="13" type="ORF">HMPREF1097_04600</name>
</gene>
<keyword evidence="4 10" id="KW-0812">Transmembrane</keyword>
<evidence type="ECO:0000256" key="5">
    <source>
        <dbReference type="ARBA" id="ARBA00022741"/>
    </source>
</evidence>
<comment type="caution">
    <text evidence="13">The sequence shown here is derived from an EMBL/GenBank/DDBJ whole genome shotgun (WGS) entry which is preliminary data.</text>
</comment>
<evidence type="ECO:0000256" key="9">
    <source>
        <dbReference type="SAM" id="MobiDB-lite"/>
    </source>
</evidence>
<dbReference type="HOGENOM" id="CLU_000604_84_3_9"/>
<dbReference type="InterPro" id="IPR039421">
    <property type="entry name" value="Type_1_exporter"/>
</dbReference>
<evidence type="ECO:0000259" key="12">
    <source>
        <dbReference type="PROSITE" id="PS50929"/>
    </source>
</evidence>
<reference evidence="13 14" key="1">
    <citation type="submission" date="2013-01" db="EMBL/GenBank/DDBJ databases">
        <title>The Genome Sequence of Clostridium bolteae 90B8.</title>
        <authorList>
            <consortium name="The Broad Institute Genome Sequencing Platform"/>
            <person name="Earl A."/>
            <person name="Ward D."/>
            <person name="Feldgarden M."/>
            <person name="Gevers D."/>
            <person name="Courvalin P."/>
            <person name="Lambert T."/>
            <person name="Walker B."/>
            <person name="Young S.K."/>
            <person name="Zeng Q."/>
            <person name="Gargeya S."/>
            <person name="Fitzgerald M."/>
            <person name="Haas B."/>
            <person name="Abouelleil A."/>
            <person name="Alvarado L."/>
            <person name="Arachchi H.M."/>
            <person name="Berlin A.M."/>
            <person name="Chapman S.B."/>
            <person name="Dewar J."/>
            <person name="Goldberg J."/>
            <person name="Griggs A."/>
            <person name="Gujja S."/>
            <person name="Hansen M."/>
            <person name="Howarth C."/>
            <person name="Imamovic A."/>
            <person name="Larimer J."/>
            <person name="McCowan C."/>
            <person name="Murphy C."/>
            <person name="Neiman D."/>
            <person name="Pearson M."/>
            <person name="Priest M."/>
            <person name="Roberts A."/>
            <person name="Saif S."/>
            <person name="Shea T."/>
            <person name="Sisk P."/>
            <person name="Sykes S."/>
            <person name="Wortman J."/>
            <person name="Nusbaum C."/>
            <person name="Birren B."/>
        </authorList>
    </citation>
    <scope>NUCLEOTIDE SEQUENCE [LARGE SCALE GENOMIC DNA]</scope>
    <source>
        <strain evidence="13 14">90B8</strain>
    </source>
</reference>
<dbReference type="PROSITE" id="PS50929">
    <property type="entry name" value="ABC_TM1F"/>
    <property type="match status" value="1"/>
</dbReference>
<dbReference type="Proteomes" id="UP000013041">
    <property type="component" value="Unassembled WGS sequence"/>
</dbReference>
<sequence length="611" mass="66987">MKRLFSYMKDYKLESILGPLFKMLEASFELFVPLVVARMVDVGIRGRDSGYILKMGGVLVLLALIGLACSLTAQYFAAKAATGAATSLRNDLFSHIGRLSYTEIDTVGTSTLITRMTSDINQVQSGINMTLRLLLRSPFVVFGAMVMAFTVDVRSAFVFVVTIPVLCVVVFGIMAVSMPLYKSVQRQLDKVLLTTRENLLGVRVIRAFNRQKSETEKFDRENGNLVRMQVFVGKISALLNPVTYVIINIAVVAVIWVGAEQADSGIITQGKVIALVNYMSQILVELIKMANLIIIISKAVACMNRVDSIFKVESSIEDKGRHGSRKPGSQNSGSQNSGSQNSGSQNPGPQNSGPQNPALRIPKVEFKDMEFVYAGAKEPALKDISFCAMAGQTIGVIGGTGSGKSTLVNLIPRFYDAASGQVLVDGTDVKEYSLDELRDKTGVVPQKSVLFKGTLRDNMRWGKQDASDEEIYRALDTAQAREFVDSKGEGLDLYIDQGGHNLSGGQRQRLTIARALVRRPEILIMDDSASALDFATDARLRKAIRENTGDMTVFIVSQRATTIKSADTILVLDEGRLAGMGTHKELLKDCQVYREICLSQLSKEEVERDEQ</sequence>
<name>N9Z289_9FIRM</name>
<dbReference type="InterPro" id="IPR036640">
    <property type="entry name" value="ABC1_TM_sf"/>
</dbReference>
<keyword evidence="8 10" id="KW-0472">Membrane</keyword>
<proteinExistence type="predicted"/>
<dbReference type="GO" id="GO:0015421">
    <property type="term" value="F:ABC-type oligopeptide transporter activity"/>
    <property type="evidence" value="ECO:0007669"/>
    <property type="project" value="TreeGrafter"/>
</dbReference>
<dbReference type="RefSeq" id="WP_002573579.1">
    <property type="nucleotide sequence ID" value="NZ_KB851157.1"/>
</dbReference>
<dbReference type="PANTHER" id="PTHR43394">
    <property type="entry name" value="ATP-DEPENDENT PERMEASE MDL1, MITOCHONDRIAL"/>
    <property type="match status" value="1"/>
</dbReference>
<evidence type="ECO:0000256" key="8">
    <source>
        <dbReference type="ARBA" id="ARBA00023136"/>
    </source>
</evidence>
<evidence type="ECO:0000256" key="1">
    <source>
        <dbReference type="ARBA" id="ARBA00004651"/>
    </source>
</evidence>
<evidence type="ECO:0000313" key="14">
    <source>
        <dbReference type="Proteomes" id="UP000013041"/>
    </source>
</evidence>
<dbReference type="Pfam" id="PF00005">
    <property type="entry name" value="ABC_tran"/>
    <property type="match status" value="1"/>
</dbReference>
<dbReference type="AlphaFoldDB" id="N9Z289"/>
<evidence type="ECO:0000259" key="11">
    <source>
        <dbReference type="PROSITE" id="PS50893"/>
    </source>
</evidence>
<dbReference type="SUPFAM" id="SSF90123">
    <property type="entry name" value="ABC transporter transmembrane region"/>
    <property type="match status" value="1"/>
</dbReference>
<evidence type="ECO:0000256" key="3">
    <source>
        <dbReference type="ARBA" id="ARBA00022475"/>
    </source>
</evidence>
<dbReference type="PATRIC" id="fig|997897.5.peg.4845"/>